<evidence type="ECO:0008006" key="3">
    <source>
        <dbReference type="Google" id="ProtNLM"/>
    </source>
</evidence>
<evidence type="ECO:0000313" key="2">
    <source>
        <dbReference type="Proteomes" id="UP001500840"/>
    </source>
</evidence>
<name>A0ABP8NBY2_9BACT</name>
<organism evidence="1 2">
    <name type="scientific">Novipirellula rosea</name>
    <dbReference type="NCBI Taxonomy" id="1031540"/>
    <lineage>
        <taxon>Bacteria</taxon>
        <taxon>Pseudomonadati</taxon>
        <taxon>Planctomycetota</taxon>
        <taxon>Planctomycetia</taxon>
        <taxon>Pirellulales</taxon>
        <taxon>Pirellulaceae</taxon>
        <taxon>Novipirellula</taxon>
    </lineage>
</organism>
<keyword evidence="2" id="KW-1185">Reference proteome</keyword>
<proteinExistence type="predicted"/>
<comment type="caution">
    <text evidence="1">The sequence shown here is derived from an EMBL/GenBank/DDBJ whole genome shotgun (WGS) entry which is preliminary data.</text>
</comment>
<sequence length="1097" mass="125081">MFERDLFFSICLLVTCVFAAPTRAETIAVFAADPADASIVELASVELAQNSDFQILERSRIEQVLSEQQLATMNSHSDSLLLGHLLGVEMFAIWEKGTTNASGRMIVFDGETGIRIEDRELAASDPIELAHQLAKRIGIVAKQYRDIDLSTLPMISLTSVRNVDLPPKWQSASDQYVARLQQSLTQLPSVGLLERSRLRFVLKEDMLPIAKIQARLLSSTETLTLQLSRLDQQTIKVELLLYQADAPDPKSLVKKVRIDASEADIAKLTDETAESIAAILTQPSMREKNGDSHDVESRNLQREAKRHSMMRQPYSAAVRYEAAYALSDDPQVLVSLARSIHRSLLIESNSFVGTARGQFYRGGKDISIDQWRECVELGRYLLGIRMKIHQTEQAKPAWPFLDDETRPANTLAIDFTFPYGIGSSVLRVDPDRSPEVFSDLRSFYEDAYKTVFTDFANDARRKLSGAALQRFENEISSLELVRLTGDHDRHCLVNWDERFVSVFEKNLKHDRWLKHLYGLRLSVDDLNPSAKAKLLKSLSEVDPSANPSASLAARYFLLREQRNTQGFVYSDAFQSQVIRLVNDIADQIERVDEQAAIESRDFVTAYVRKLRYQESYQRNTLGRLFDYTCSLTPDPDHRREVYSDPYFRLLDHGILCSEVLKNVVAPSHYYYIAEDLALLDRTMEMVAENRFGLDDQQYESLIDVIRDKRARVEKPFSTKDMSSETTNMPLAWKHVREITLPESGKTGPRLLNAQIIDDEIFVVALDVSTRAKSTQVLLYRTTGEEGAEVRQIGKLELSHLKIKEEEKERNVRKEVPPFMRTYYGRPFIPDVIVKGDDHIFVTTEGGGVLAFPLSGGPAFKIDTTWGLSSNCVQQVLPVGGNLLSWVGEERADANFVSIHLQTKQVELLASCQRKDAKTPLDDFPGARCGLMMAQDENRVIIVMDEGYDLESAVYSQRNGVWRYELDADRFTRFPSGGFQSREFRRTAEYEFVVGRYDVDAKERRWRLFKLNEDRWYEIGLADVPSRTRPIATTDSVIWWHEQDRRVAYRQNRNTGTMDQFRIIPEGHANRLTLQFFPGCDSAILCTAERLWIVTPEN</sequence>
<reference evidence="2" key="1">
    <citation type="journal article" date="2019" name="Int. J. Syst. Evol. Microbiol.">
        <title>The Global Catalogue of Microorganisms (GCM) 10K type strain sequencing project: providing services to taxonomists for standard genome sequencing and annotation.</title>
        <authorList>
            <consortium name="The Broad Institute Genomics Platform"/>
            <consortium name="The Broad Institute Genome Sequencing Center for Infectious Disease"/>
            <person name="Wu L."/>
            <person name="Ma J."/>
        </authorList>
    </citation>
    <scope>NUCLEOTIDE SEQUENCE [LARGE SCALE GENOMIC DNA]</scope>
    <source>
        <strain evidence="2">JCM 17759</strain>
    </source>
</reference>
<accession>A0ABP8NBY2</accession>
<evidence type="ECO:0000313" key="1">
    <source>
        <dbReference type="EMBL" id="GAA4463871.1"/>
    </source>
</evidence>
<dbReference type="Proteomes" id="UP001500840">
    <property type="component" value="Unassembled WGS sequence"/>
</dbReference>
<gene>
    <name evidence="1" type="ORF">GCM10023156_49610</name>
</gene>
<dbReference type="EMBL" id="BAABGA010000066">
    <property type="protein sequence ID" value="GAA4463871.1"/>
    <property type="molecule type" value="Genomic_DNA"/>
</dbReference>
<protein>
    <recommendedName>
        <fullName evidence="3">SLA1 homology domain-containing protein</fullName>
    </recommendedName>
</protein>
<dbReference type="RefSeq" id="WP_345326444.1">
    <property type="nucleotide sequence ID" value="NZ_BAABGA010000066.1"/>
</dbReference>